<comment type="caution">
    <text evidence="2">The sequence shown here is derived from an EMBL/GenBank/DDBJ whole genome shotgun (WGS) entry which is preliminary data.</text>
</comment>
<dbReference type="Proteomes" id="UP000037773">
    <property type="component" value="Unassembled WGS sequence"/>
</dbReference>
<dbReference type="Pfam" id="PF07179">
    <property type="entry name" value="SseB"/>
    <property type="match status" value="1"/>
</dbReference>
<protein>
    <recommendedName>
        <fullName evidence="1">SseB protein N-terminal domain-containing protein</fullName>
    </recommendedName>
</protein>
<organism evidence="2 3">
    <name type="scientific">Streptomyces caelestis</name>
    <dbReference type="NCBI Taxonomy" id="36816"/>
    <lineage>
        <taxon>Bacteria</taxon>
        <taxon>Bacillati</taxon>
        <taxon>Actinomycetota</taxon>
        <taxon>Actinomycetes</taxon>
        <taxon>Kitasatosporales</taxon>
        <taxon>Streptomycetaceae</taxon>
        <taxon>Streptomyces</taxon>
    </lineage>
</organism>
<gene>
    <name evidence="2" type="ORF">ADK41_36185</name>
</gene>
<dbReference type="NCBIfam" id="NF033532">
    <property type="entry name" value="lone7para_assoc"/>
    <property type="match status" value="1"/>
</dbReference>
<dbReference type="EMBL" id="LGCN01000265">
    <property type="protein sequence ID" value="KOT27501.1"/>
    <property type="molecule type" value="Genomic_DNA"/>
</dbReference>
<dbReference type="InterPro" id="IPR047659">
    <property type="entry name" value="T7SS_assoc"/>
</dbReference>
<dbReference type="OrthoDB" id="5164467at2"/>
<feature type="domain" description="SseB protein N-terminal" evidence="1">
    <location>
        <begin position="102"/>
        <end position="187"/>
    </location>
</feature>
<evidence type="ECO:0000313" key="2">
    <source>
        <dbReference type="EMBL" id="KOT27501.1"/>
    </source>
</evidence>
<reference evidence="2 3" key="1">
    <citation type="submission" date="2015-07" db="EMBL/GenBank/DDBJ databases">
        <authorList>
            <person name="Noorani M."/>
        </authorList>
    </citation>
    <scope>NUCLEOTIDE SEQUENCE [LARGE SCALE GENOMIC DNA]</scope>
    <source>
        <strain evidence="2 3">NRRL B-24567</strain>
    </source>
</reference>
<evidence type="ECO:0000259" key="1">
    <source>
        <dbReference type="Pfam" id="PF07179"/>
    </source>
</evidence>
<dbReference type="InterPro" id="IPR009839">
    <property type="entry name" value="SseB_N"/>
</dbReference>
<dbReference type="AlphaFoldDB" id="A0A0N0S4X2"/>
<evidence type="ECO:0000313" key="3">
    <source>
        <dbReference type="Proteomes" id="UP000037773"/>
    </source>
</evidence>
<proteinExistence type="predicted"/>
<name>A0A0N0S4X2_9ACTN</name>
<dbReference type="PATRIC" id="fig|36816.3.peg.7854"/>
<accession>A0A0N0S4X2</accession>
<keyword evidence="3" id="KW-1185">Reference proteome</keyword>
<sequence>MRTAMSQQDEALPPVPDDIREAGRLAPDHWLGVVDPMWSGEGKPPEWAMTGRWRSGLDGEIVEWEDNPEYRPSPRALGWPEPQDEVDRAVQLASTGYGPGEAVPTALVGREVAVLTAPDGGPLSAAAPDGTPVVPVFTSSVFLHTVGRFAFELVGADDLVARVPEGHALYLNPSAAVSMLLDPGAVRDAVRGGADAEARTSAAAPAGRTARVLTEAVHPVRGTDA</sequence>